<feature type="domain" description="ABC transporter" evidence="5">
    <location>
        <begin position="6"/>
        <end position="240"/>
    </location>
</feature>
<dbReference type="InterPro" id="IPR003593">
    <property type="entry name" value="AAA+_ATPase"/>
</dbReference>
<dbReference type="PROSITE" id="PS00211">
    <property type="entry name" value="ABC_TRANSPORTER_1"/>
    <property type="match status" value="1"/>
</dbReference>
<comment type="caution">
    <text evidence="6">The sequence shown here is derived from an EMBL/GenBank/DDBJ whole genome shotgun (WGS) entry which is preliminary data.</text>
</comment>
<comment type="similarity">
    <text evidence="1">Belongs to the ABC transporter superfamily.</text>
</comment>
<dbReference type="Proteomes" id="UP000192276">
    <property type="component" value="Unassembled WGS sequence"/>
</dbReference>
<dbReference type="Pfam" id="PF00005">
    <property type="entry name" value="ABC_tran"/>
    <property type="match status" value="2"/>
</dbReference>
<dbReference type="SUPFAM" id="SSF52540">
    <property type="entry name" value="P-loop containing nucleoside triphosphate hydrolases"/>
    <property type="match status" value="2"/>
</dbReference>
<keyword evidence="3" id="KW-0547">Nucleotide-binding</keyword>
<keyword evidence="2" id="KW-0813">Transport</keyword>
<dbReference type="SMART" id="SM00382">
    <property type="entry name" value="AAA"/>
    <property type="match status" value="2"/>
</dbReference>
<reference evidence="7" key="1">
    <citation type="submission" date="2016-04" db="EMBL/GenBank/DDBJ databases">
        <authorList>
            <person name="Chen L."/>
            <person name="Zhuang W."/>
            <person name="Wang G."/>
        </authorList>
    </citation>
    <scope>NUCLEOTIDE SEQUENCE [LARGE SCALE GENOMIC DNA]</scope>
    <source>
        <strain evidence="7">208</strain>
    </source>
</reference>
<protein>
    <submittedName>
        <fullName evidence="6">ABC transporter</fullName>
    </submittedName>
</protein>
<dbReference type="AlphaFoldDB" id="A0A1V9F899"/>
<proteinExistence type="inferred from homology"/>
<dbReference type="PANTHER" id="PTHR43117">
    <property type="entry name" value="OSMOPROTECTANT IMPORT ATP-BINDING PROTEIN OSMV"/>
    <property type="match status" value="1"/>
</dbReference>
<evidence type="ECO:0000313" key="7">
    <source>
        <dbReference type="Proteomes" id="UP000192276"/>
    </source>
</evidence>
<evidence type="ECO:0000256" key="2">
    <source>
        <dbReference type="ARBA" id="ARBA00022448"/>
    </source>
</evidence>
<evidence type="ECO:0000256" key="3">
    <source>
        <dbReference type="ARBA" id="ARBA00022741"/>
    </source>
</evidence>
<name>A0A1V9F899_9BACT</name>
<dbReference type="GO" id="GO:0005524">
    <property type="term" value="F:ATP binding"/>
    <property type="evidence" value="ECO:0007669"/>
    <property type="project" value="UniProtKB-KW"/>
</dbReference>
<gene>
    <name evidence="6" type="ORF">A4R26_27610</name>
</gene>
<dbReference type="PROSITE" id="PS50893">
    <property type="entry name" value="ABC_TRANSPORTER_2"/>
    <property type="match status" value="2"/>
</dbReference>
<evidence type="ECO:0000313" key="6">
    <source>
        <dbReference type="EMBL" id="OQP54446.1"/>
    </source>
</evidence>
<evidence type="ECO:0000256" key="1">
    <source>
        <dbReference type="ARBA" id="ARBA00005417"/>
    </source>
</evidence>
<sequence>MSAALVELTDVSVSFNNIDILKNIHLTIQPGEQWAIVGKSGSGKTTLAHALAGRVFHQGTVAWHLPHHSHANRILLIEQQHHFKNRSNTSDFYYQQRYNASDSEDTVTVQEVLQPLINAAPGKNWVEQLHLTHVLQEPLIQLSNGENKRLQLAKALFLDPAVLIMDNPFTGLDVEGRQTLHRLIDSIVASGITIVLITPPQELPGCMTHVAVLEDGRLVKTGKKQEWPIQSAGAAPALPTGTINKLKAAAESNHFTNAVKMVNVTIQYGGKVILNNIHWEVKKGECWSISGPNGAGKSTLLSLVTADNPQAYANELYLFDKRRGSGESIWDIKRRIGFVSPELHLYFDRGTSCFDVIASGLFDTIGLFKIISTAQQEQVKAWIELLQLQQVQHRPLFQLSLGQQRMVLLARALVKNPPLLILDEPCQGLDEEQIAYFKQLIDQLCETFNTTLLYVSHYSKDLPSCISHAAVLNNGDLKVNKL</sequence>
<keyword evidence="4" id="KW-0067">ATP-binding</keyword>
<feature type="domain" description="ABC transporter" evidence="5">
    <location>
        <begin position="259"/>
        <end position="482"/>
    </location>
</feature>
<organism evidence="6 7">
    <name type="scientific">Niastella populi</name>
    <dbReference type="NCBI Taxonomy" id="550983"/>
    <lineage>
        <taxon>Bacteria</taxon>
        <taxon>Pseudomonadati</taxon>
        <taxon>Bacteroidota</taxon>
        <taxon>Chitinophagia</taxon>
        <taxon>Chitinophagales</taxon>
        <taxon>Chitinophagaceae</taxon>
        <taxon>Niastella</taxon>
    </lineage>
</organism>
<evidence type="ECO:0000259" key="5">
    <source>
        <dbReference type="PROSITE" id="PS50893"/>
    </source>
</evidence>
<evidence type="ECO:0000256" key="4">
    <source>
        <dbReference type="ARBA" id="ARBA00022840"/>
    </source>
</evidence>
<dbReference type="STRING" id="550983.A4R26_27610"/>
<dbReference type="GO" id="GO:0016887">
    <property type="term" value="F:ATP hydrolysis activity"/>
    <property type="evidence" value="ECO:0007669"/>
    <property type="project" value="InterPro"/>
</dbReference>
<dbReference type="Gene3D" id="3.40.50.300">
    <property type="entry name" value="P-loop containing nucleotide triphosphate hydrolases"/>
    <property type="match status" value="2"/>
</dbReference>
<dbReference type="PANTHER" id="PTHR43117:SF4">
    <property type="entry name" value="OSMOPROTECTANT IMPORT ATP-BINDING PROTEIN OSMV"/>
    <property type="match status" value="1"/>
</dbReference>
<dbReference type="RefSeq" id="WP_081169274.1">
    <property type="nucleotide sequence ID" value="NZ_LWBP01000207.1"/>
</dbReference>
<dbReference type="InterPro" id="IPR003439">
    <property type="entry name" value="ABC_transporter-like_ATP-bd"/>
</dbReference>
<dbReference type="OrthoDB" id="9789994at2"/>
<dbReference type="InterPro" id="IPR017871">
    <property type="entry name" value="ABC_transporter-like_CS"/>
</dbReference>
<dbReference type="InterPro" id="IPR027417">
    <property type="entry name" value="P-loop_NTPase"/>
</dbReference>
<keyword evidence="7" id="KW-1185">Reference proteome</keyword>
<dbReference type="EMBL" id="LWBP01000207">
    <property type="protein sequence ID" value="OQP54446.1"/>
    <property type="molecule type" value="Genomic_DNA"/>
</dbReference>
<accession>A0A1V9F899</accession>